<reference evidence="13" key="1">
    <citation type="submission" date="2014-04" db="EMBL/GenBank/DDBJ databases">
        <title>Evolutionary Origins and Diversification of the Mycorrhizal Mutualists.</title>
        <authorList>
            <consortium name="DOE Joint Genome Institute"/>
            <consortium name="Mycorrhizal Genomics Consortium"/>
            <person name="Kohler A."/>
            <person name="Kuo A."/>
            <person name="Nagy L.G."/>
            <person name="Floudas D."/>
            <person name="Copeland A."/>
            <person name="Barry K.W."/>
            <person name="Cichocki N."/>
            <person name="Veneault-Fourrey C."/>
            <person name="LaButti K."/>
            <person name="Lindquist E.A."/>
            <person name="Lipzen A."/>
            <person name="Lundell T."/>
            <person name="Morin E."/>
            <person name="Murat C."/>
            <person name="Riley R."/>
            <person name="Ohm R."/>
            <person name="Sun H."/>
            <person name="Tunlid A."/>
            <person name="Henrissat B."/>
            <person name="Grigoriev I.V."/>
            <person name="Hibbett D.S."/>
            <person name="Martin F."/>
        </authorList>
    </citation>
    <scope>NUCLEOTIDE SEQUENCE [LARGE SCALE GENOMIC DNA]</scope>
    <source>
        <strain evidence="13">FD-334 SS-4</strain>
    </source>
</reference>
<accession>A0A0D2N9Q0</accession>
<dbReference type="OrthoDB" id="21204at2759"/>
<dbReference type="GO" id="GO:0008270">
    <property type="term" value="F:zinc ion binding"/>
    <property type="evidence" value="ECO:0007669"/>
    <property type="project" value="UniProtKB-KW"/>
</dbReference>
<evidence type="ECO:0000256" key="7">
    <source>
        <dbReference type="ARBA" id="ARBA00023015"/>
    </source>
</evidence>
<dbReference type="PROSITE" id="PS50089">
    <property type="entry name" value="ZF_RING_2"/>
    <property type="match status" value="1"/>
</dbReference>
<dbReference type="SMART" id="SM00184">
    <property type="entry name" value="RING"/>
    <property type="match status" value="1"/>
</dbReference>
<dbReference type="GO" id="GO:0000209">
    <property type="term" value="P:protein polyubiquitination"/>
    <property type="evidence" value="ECO:0007669"/>
    <property type="project" value="TreeGrafter"/>
</dbReference>
<dbReference type="EMBL" id="KN817633">
    <property type="protein sequence ID" value="KJA15844.1"/>
    <property type="molecule type" value="Genomic_DNA"/>
</dbReference>
<dbReference type="PANTHER" id="PTHR46077:SF1">
    <property type="entry name" value="TOP1 BINDING ARGININE_SERINE RICH PROTEIN, E3 UBIQUITIN LIGASE"/>
    <property type="match status" value="1"/>
</dbReference>
<dbReference type="InterPro" id="IPR001841">
    <property type="entry name" value="Znf_RING"/>
</dbReference>
<evidence type="ECO:0000256" key="4">
    <source>
        <dbReference type="ARBA" id="ARBA00022723"/>
    </source>
</evidence>
<dbReference type="Pfam" id="PF13639">
    <property type="entry name" value="zf-RING_2"/>
    <property type="match status" value="1"/>
</dbReference>
<keyword evidence="4" id="KW-0479">Metal-binding</keyword>
<dbReference type="OMA" id="FECITIW"/>
<comment type="catalytic activity">
    <reaction evidence="1">
        <text>S-ubiquitinyl-[E2 ubiquitin-conjugating enzyme]-L-cysteine + [acceptor protein]-L-lysine = [E2 ubiquitin-conjugating enzyme]-L-cysteine + N(6)-ubiquitinyl-[acceptor protein]-L-lysine.</text>
        <dbReference type="EC" id="2.3.2.27"/>
    </reaction>
</comment>
<evidence type="ECO:0000259" key="11">
    <source>
        <dbReference type="PROSITE" id="PS50089"/>
    </source>
</evidence>
<dbReference type="EC" id="2.3.2.27" evidence="2"/>
<keyword evidence="3" id="KW-0808">Transferase</keyword>
<dbReference type="InterPro" id="IPR017907">
    <property type="entry name" value="Znf_RING_CS"/>
</dbReference>
<dbReference type="PROSITE" id="PS00518">
    <property type="entry name" value="ZF_RING_1"/>
    <property type="match status" value="1"/>
</dbReference>
<sequence length="229" mass="26694">MTGSLGSPSSAKRIKLEHTFPIPGGDLEAGLDRGIDAVDLEEAEDSEDEENCSICLQALVDRTVIPKCSHEFCFECLLVWTEQSRRCPLCTQIIGDYLIHSIRSRYDYRKHYLPPLRTSPPPARPAQSNPILQTTRESTRRRRREREWGSRRWNNDESDKLERSIQMRRWIYRHDVYAKHVASNAFTKYRPYPTPAHFSASQELISRTTTFLRRELQVWEGLDVEVRAC</sequence>
<gene>
    <name evidence="12" type="ORF">HYPSUDRAFT_148636</name>
</gene>
<protein>
    <recommendedName>
        <fullName evidence="2">RING-type E3 ubiquitin transferase</fullName>
        <ecNumber evidence="2">2.3.2.27</ecNumber>
    </recommendedName>
</protein>
<evidence type="ECO:0000256" key="1">
    <source>
        <dbReference type="ARBA" id="ARBA00000900"/>
    </source>
</evidence>
<dbReference type="GO" id="GO:0006513">
    <property type="term" value="P:protein monoubiquitination"/>
    <property type="evidence" value="ECO:0007669"/>
    <property type="project" value="TreeGrafter"/>
</dbReference>
<organism evidence="12 13">
    <name type="scientific">Hypholoma sublateritium (strain FD-334 SS-4)</name>
    <dbReference type="NCBI Taxonomy" id="945553"/>
    <lineage>
        <taxon>Eukaryota</taxon>
        <taxon>Fungi</taxon>
        <taxon>Dikarya</taxon>
        <taxon>Basidiomycota</taxon>
        <taxon>Agaricomycotina</taxon>
        <taxon>Agaricomycetes</taxon>
        <taxon>Agaricomycetidae</taxon>
        <taxon>Agaricales</taxon>
        <taxon>Agaricineae</taxon>
        <taxon>Strophariaceae</taxon>
        <taxon>Hypholoma</taxon>
    </lineage>
</organism>
<dbReference type="Gene3D" id="3.30.40.10">
    <property type="entry name" value="Zinc/RING finger domain, C3HC4 (zinc finger)"/>
    <property type="match status" value="1"/>
</dbReference>
<dbReference type="Proteomes" id="UP000054270">
    <property type="component" value="Unassembled WGS sequence"/>
</dbReference>
<feature type="region of interest" description="Disordered" evidence="10">
    <location>
        <begin position="116"/>
        <end position="148"/>
    </location>
</feature>
<evidence type="ECO:0000313" key="12">
    <source>
        <dbReference type="EMBL" id="KJA15844.1"/>
    </source>
</evidence>
<keyword evidence="8" id="KW-0804">Transcription</keyword>
<evidence type="ECO:0000256" key="6">
    <source>
        <dbReference type="ARBA" id="ARBA00022833"/>
    </source>
</evidence>
<dbReference type="InterPro" id="IPR013083">
    <property type="entry name" value="Znf_RING/FYVE/PHD"/>
</dbReference>
<dbReference type="GO" id="GO:0061630">
    <property type="term" value="F:ubiquitin protein ligase activity"/>
    <property type="evidence" value="ECO:0007669"/>
    <property type="project" value="UniProtKB-EC"/>
</dbReference>
<feature type="domain" description="RING-type" evidence="11">
    <location>
        <begin position="52"/>
        <end position="91"/>
    </location>
</feature>
<dbReference type="PANTHER" id="PTHR46077">
    <property type="entry name" value="E3 UBIQUITIN-PROTEIN LIGASE TOPORS"/>
    <property type="match status" value="1"/>
</dbReference>
<evidence type="ECO:0000256" key="2">
    <source>
        <dbReference type="ARBA" id="ARBA00012483"/>
    </source>
</evidence>
<dbReference type="STRING" id="945553.A0A0D2N9Q0"/>
<evidence type="ECO:0000256" key="9">
    <source>
        <dbReference type="PROSITE-ProRule" id="PRU00175"/>
    </source>
</evidence>
<evidence type="ECO:0000256" key="5">
    <source>
        <dbReference type="ARBA" id="ARBA00022771"/>
    </source>
</evidence>
<dbReference type="SUPFAM" id="SSF57850">
    <property type="entry name" value="RING/U-box"/>
    <property type="match status" value="1"/>
</dbReference>
<proteinExistence type="predicted"/>
<dbReference type="AlphaFoldDB" id="A0A0D2N9Q0"/>
<keyword evidence="5 9" id="KW-0863">Zinc-finger</keyword>
<keyword evidence="7" id="KW-0805">Transcription regulation</keyword>
<keyword evidence="6" id="KW-0862">Zinc</keyword>
<evidence type="ECO:0000256" key="8">
    <source>
        <dbReference type="ARBA" id="ARBA00023163"/>
    </source>
</evidence>
<evidence type="ECO:0000256" key="3">
    <source>
        <dbReference type="ARBA" id="ARBA00022679"/>
    </source>
</evidence>
<name>A0A0D2N9Q0_HYPSF</name>
<evidence type="ECO:0000256" key="10">
    <source>
        <dbReference type="SAM" id="MobiDB-lite"/>
    </source>
</evidence>
<keyword evidence="13" id="KW-1185">Reference proteome</keyword>
<evidence type="ECO:0000313" key="13">
    <source>
        <dbReference type="Proteomes" id="UP000054270"/>
    </source>
</evidence>